<reference evidence="2" key="1">
    <citation type="journal article" date="2011" name="MBio">
        <title>Novel metabolic attributes of the genus Cyanothece, comprising a group of unicellular nitrogen-fixing Cyanobacteria.</title>
        <authorList>
            <person name="Bandyopadhyay A."/>
            <person name="Elvitigala T."/>
            <person name="Welsh E."/>
            <person name="Stockel J."/>
            <person name="Liberton M."/>
            <person name="Min H."/>
            <person name="Sherman L.A."/>
            <person name="Pakrasi H.B."/>
        </authorList>
    </citation>
    <scope>NUCLEOTIDE SEQUENCE [LARGE SCALE GENOMIC DNA]</scope>
    <source>
        <strain evidence="2">PCC 7822</strain>
    </source>
</reference>
<organism evidence="1 2">
    <name type="scientific">Gloeothece verrucosa (strain PCC 7822)</name>
    <name type="common">Cyanothece sp. (strain PCC 7822)</name>
    <dbReference type="NCBI Taxonomy" id="497965"/>
    <lineage>
        <taxon>Bacteria</taxon>
        <taxon>Bacillati</taxon>
        <taxon>Cyanobacteriota</taxon>
        <taxon>Cyanophyceae</taxon>
        <taxon>Oscillatoriophycideae</taxon>
        <taxon>Chroococcales</taxon>
        <taxon>Aphanothecaceae</taxon>
        <taxon>Gloeothece</taxon>
        <taxon>Gloeothece verrucosa</taxon>
    </lineage>
</organism>
<keyword evidence="2" id="KW-1185">Reference proteome</keyword>
<name>E0U697_GLOV7</name>
<accession>E0U697</accession>
<evidence type="ECO:0000313" key="1">
    <source>
        <dbReference type="EMBL" id="ADN12433.1"/>
    </source>
</evidence>
<proteinExistence type="predicted"/>
<dbReference type="Proteomes" id="UP000008206">
    <property type="component" value="Chromosome"/>
</dbReference>
<dbReference type="AlphaFoldDB" id="E0U697"/>
<sequence length="50" mass="5975">MNKLPDTKTLLELLKIAKEAEQKTRELFEKGETFAQKWESRLEVKRKIVE</sequence>
<gene>
    <name evidence="1" type="ordered locus">Cyan7822_0388</name>
</gene>
<dbReference type="EMBL" id="CP002198">
    <property type="protein sequence ID" value="ADN12433.1"/>
    <property type="molecule type" value="Genomic_DNA"/>
</dbReference>
<dbReference type="HOGENOM" id="CLU_3182736_0_0_3"/>
<dbReference type="STRING" id="497965.Cyan7822_0388"/>
<dbReference type="KEGG" id="cyj:Cyan7822_0388"/>
<evidence type="ECO:0000313" key="2">
    <source>
        <dbReference type="Proteomes" id="UP000008206"/>
    </source>
</evidence>
<dbReference type="RefSeq" id="WP_013320543.1">
    <property type="nucleotide sequence ID" value="NC_014501.1"/>
</dbReference>
<protein>
    <submittedName>
        <fullName evidence="1">Uncharacterized protein</fullName>
    </submittedName>
</protein>